<proteinExistence type="inferred from homology"/>
<dbReference type="Proteomes" id="UP001341840">
    <property type="component" value="Unassembled WGS sequence"/>
</dbReference>
<evidence type="ECO:0000313" key="10">
    <source>
        <dbReference type="Proteomes" id="UP001341840"/>
    </source>
</evidence>
<dbReference type="Pfam" id="PF01105">
    <property type="entry name" value="EMP24_GP25L"/>
    <property type="match status" value="1"/>
</dbReference>
<name>A0ABU6S639_9FABA</name>
<evidence type="ECO:0000313" key="9">
    <source>
        <dbReference type="EMBL" id="MED6131578.1"/>
    </source>
</evidence>
<dbReference type="PANTHER" id="PTHR22811">
    <property type="entry name" value="TRANSMEMBRANE EMP24 DOMAIN-CONTAINING PROTEIN"/>
    <property type="match status" value="1"/>
</dbReference>
<keyword evidence="3 7" id="KW-0812">Transmembrane</keyword>
<comment type="caution">
    <text evidence="9">The sequence shown here is derived from an EMBL/GenBank/DDBJ whole genome shotgun (WGS) entry which is preliminary data.</text>
</comment>
<keyword evidence="4" id="KW-0732">Signal</keyword>
<reference evidence="9 10" key="1">
    <citation type="journal article" date="2023" name="Plants (Basel)">
        <title>Bridging the Gap: Combining Genomics and Transcriptomics Approaches to Understand Stylosanthes scabra, an Orphan Legume from the Brazilian Caatinga.</title>
        <authorList>
            <person name="Ferreira-Neto J.R.C."/>
            <person name="da Silva M.D."/>
            <person name="Binneck E."/>
            <person name="de Melo N.F."/>
            <person name="da Silva R.H."/>
            <person name="de Melo A.L.T.M."/>
            <person name="Pandolfi V."/>
            <person name="Bustamante F.O."/>
            <person name="Brasileiro-Vidal A.C."/>
            <person name="Benko-Iseppon A.M."/>
        </authorList>
    </citation>
    <scope>NUCLEOTIDE SEQUENCE [LARGE SCALE GENOMIC DNA]</scope>
    <source>
        <tissue evidence="9">Leaves</tissue>
    </source>
</reference>
<evidence type="ECO:0000256" key="7">
    <source>
        <dbReference type="RuleBase" id="RU003827"/>
    </source>
</evidence>
<evidence type="ECO:0000256" key="1">
    <source>
        <dbReference type="ARBA" id="ARBA00004479"/>
    </source>
</evidence>
<keyword evidence="6" id="KW-0472">Membrane</keyword>
<keyword evidence="5" id="KW-1133">Transmembrane helix</keyword>
<evidence type="ECO:0000256" key="5">
    <source>
        <dbReference type="ARBA" id="ARBA00022989"/>
    </source>
</evidence>
<dbReference type="InterPro" id="IPR009038">
    <property type="entry name" value="GOLD_dom"/>
</dbReference>
<comment type="similarity">
    <text evidence="2 7">Belongs to the EMP24/GP25L family.</text>
</comment>
<keyword evidence="10" id="KW-1185">Reference proteome</keyword>
<accession>A0ABU6S639</accession>
<evidence type="ECO:0000256" key="3">
    <source>
        <dbReference type="ARBA" id="ARBA00022692"/>
    </source>
</evidence>
<evidence type="ECO:0000256" key="6">
    <source>
        <dbReference type="ARBA" id="ARBA00023136"/>
    </source>
</evidence>
<organism evidence="9 10">
    <name type="scientific">Stylosanthes scabra</name>
    <dbReference type="NCBI Taxonomy" id="79078"/>
    <lineage>
        <taxon>Eukaryota</taxon>
        <taxon>Viridiplantae</taxon>
        <taxon>Streptophyta</taxon>
        <taxon>Embryophyta</taxon>
        <taxon>Tracheophyta</taxon>
        <taxon>Spermatophyta</taxon>
        <taxon>Magnoliopsida</taxon>
        <taxon>eudicotyledons</taxon>
        <taxon>Gunneridae</taxon>
        <taxon>Pentapetalae</taxon>
        <taxon>rosids</taxon>
        <taxon>fabids</taxon>
        <taxon>Fabales</taxon>
        <taxon>Fabaceae</taxon>
        <taxon>Papilionoideae</taxon>
        <taxon>50 kb inversion clade</taxon>
        <taxon>dalbergioids sensu lato</taxon>
        <taxon>Dalbergieae</taxon>
        <taxon>Pterocarpus clade</taxon>
        <taxon>Stylosanthes</taxon>
    </lineage>
</organism>
<dbReference type="InterPro" id="IPR015720">
    <property type="entry name" value="Emp24-like"/>
</dbReference>
<dbReference type="SMART" id="SM01190">
    <property type="entry name" value="EMP24_GP25L"/>
    <property type="match status" value="1"/>
</dbReference>
<evidence type="ECO:0000259" key="8">
    <source>
        <dbReference type="PROSITE" id="PS50866"/>
    </source>
</evidence>
<sequence>MRSSIYRGDHLLLLLLVVVVAPWLLICRTVESVQLELKSGHTKCISDEISENAMTVGNYFIVNPNEGSPMPDSHKISLRVGSPSGNSYHYAETVDSGNFWFTAEEAGDYTACFWAIDHTPEVTLIIDFDWKSGVAIKDWSMVAKKGHIEAMELELKKLFDTLSHPL</sequence>
<feature type="domain" description="GOLD" evidence="8">
    <location>
        <begin position="42"/>
        <end position="157"/>
    </location>
</feature>
<evidence type="ECO:0000256" key="2">
    <source>
        <dbReference type="ARBA" id="ARBA00007104"/>
    </source>
</evidence>
<protein>
    <recommendedName>
        <fullName evidence="8">GOLD domain-containing protein</fullName>
    </recommendedName>
</protein>
<dbReference type="PROSITE" id="PS50866">
    <property type="entry name" value="GOLD"/>
    <property type="match status" value="1"/>
</dbReference>
<dbReference type="EMBL" id="JASCZI010060441">
    <property type="protein sequence ID" value="MED6131578.1"/>
    <property type="molecule type" value="Genomic_DNA"/>
</dbReference>
<gene>
    <name evidence="9" type="ORF">PIB30_010898</name>
</gene>
<evidence type="ECO:0000256" key="4">
    <source>
        <dbReference type="ARBA" id="ARBA00022729"/>
    </source>
</evidence>
<comment type="subcellular location">
    <subcellularLocation>
        <location evidence="1 7">Membrane</location>
        <topology evidence="1 7">Single-pass type I membrane protein</topology>
    </subcellularLocation>
</comment>